<keyword evidence="9" id="KW-0961">Cell wall biogenesis/degradation</keyword>
<dbReference type="InterPro" id="IPR010978">
    <property type="entry name" value="tRNA-bd_arm"/>
</dbReference>
<dbReference type="GO" id="GO:0071555">
    <property type="term" value="P:cell wall organization"/>
    <property type="evidence" value="ECO:0007669"/>
    <property type="project" value="UniProtKB-KW"/>
</dbReference>
<comment type="catalytic activity">
    <reaction evidence="12">
        <text>beta-D-GlcNAc-(1-&gt;4)-Mur2Ac(oyl-L-Ala-D-isoglutaminyl-L-Lys-(N(6)-Gly)-D-Ala-D-Ala)-di-trans,octa-cis-undecaprenyl diphosphate + 2 glycyl-tRNA(Gly) = MurNAc-L-Ala-D-isoglutaminyl-L-Lys-(N(6)-tri-Gly)-D-Ala-D-Ala-diphospho-di-trans,octa-cis-undecaprenyl-GlcNAc + 2 tRNA(Gly) + 2 H(+)</text>
        <dbReference type="Rhea" id="RHEA:30439"/>
        <dbReference type="Rhea" id="RHEA-COMP:9664"/>
        <dbReference type="Rhea" id="RHEA-COMP:9683"/>
        <dbReference type="ChEBI" id="CHEBI:15378"/>
        <dbReference type="ChEBI" id="CHEBI:62234"/>
        <dbReference type="ChEBI" id="CHEBI:62235"/>
        <dbReference type="ChEBI" id="CHEBI:78442"/>
        <dbReference type="ChEBI" id="CHEBI:78522"/>
        <dbReference type="EC" id="2.3.2.17"/>
    </reaction>
</comment>
<evidence type="ECO:0000256" key="13">
    <source>
        <dbReference type="SAM" id="Coils"/>
    </source>
</evidence>
<evidence type="ECO:0000313" key="15">
    <source>
        <dbReference type="EMBL" id="SDD98817.1"/>
    </source>
</evidence>
<dbReference type="InterPro" id="IPR003447">
    <property type="entry name" value="FEMABX"/>
</dbReference>
<dbReference type="SUPFAM" id="SSF55729">
    <property type="entry name" value="Acyl-CoA N-acyltransferases (Nat)"/>
    <property type="match status" value="2"/>
</dbReference>
<protein>
    <recommendedName>
        <fullName evidence="3">Aminoacyltransferase FemA</fullName>
        <ecNumber evidence="2">2.3.2.17</ecNumber>
    </recommendedName>
    <alternativeName>
        <fullName evidence="11">Factor essential for expression of methicillin resistance A</fullName>
    </alternativeName>
    <alternativeName>
        <fullName evidence="10">N-acetylmuramoyl-L-alanyl-D-glutamyl-L-lysyl-(N6-glycyl)-D-alanyl-D-alanine-diphosphoundecaprenyl-N-acetylglucosamine:glycine glycyltransferase</fullName>
    </alternativeName>
</protein>
<dbReference type="Gene3D" id="3.40.630.30">
    <property type="match status" value="2"/>
</dbReference>
<proteinExistence type="inferred from homology"/>
<dbReference type="PROSITE" id="PS51191">
    <property type="entry name" value="FEMABX"/>
    <property type="match status" value="1"/>
</dbReference>
<dbReference type="SUPFAM" id="SSF46589">
    <property type="entry name" value="tRNA-binding arm"/>
    <property type="match status" value="1"/>
</dbReference>
<dbReference type="GO" id="GO:0016755">
    <property type="term" value="F:aminoacyltransferase activity"/>
    <property type="evidence" value="ECO:0007669"/>
    <property type="project" value="InterPro"/>
</dbReference>
<keyword evidence="4" id="KW-0963">Cytoplasm</keyword>
<dbReference type="GO" id="GO:0000166">
    <property type="term" value="F:nucleotide binding"/>
    <property type="evidence" value="ECO:0007669"/>
    <property type="project" value="InterPro"/>
</dbReference>
<gene>
    <name evidence="14" type="ORF">R6G71_07305</name>
    <name evidence="15" type="ORF">SAMN05421878_10117</name>
</gene>
<evidence type="ECO:0000256" key="7">
    <source>
        <dbReference type="ARBA" id="ARBA00022984"/>
    </source>
</evidence>
<evidence type="ECO:0000256" key="2">
    <source>
        <dbReference type="ARBA" id="ARBA00012466"/>
    </source>
</evidence>
<keyword evidence="5 15" id="KW-0808">Transferase</keyword>
<evidence type="ECO:0000256" key="8">
    <source>
        <dbReference type="ARBA" id="ARBA00023315"/>
    </source>
</evidence>
<evidence type="ECO:0000256" key="9">
    <source>
        <dbReference type="ARBA" id="ARBA00023316"/>
    </source>
</evidence>
<dbReference type="AlphaFoldDB" id="A0A1G6ZA15"/>
<evidence type="ECO:0000313" key="14">
    <source>
        <dbReference type="EMBL" id="MDY5153844.1"/>
    </source>
</evidence>
<feature type="coiled-coil region" evidence="13">
    <location>
        <begin position="273"/>
        <end position="323"/>
    </location>
</feature>
<dbReference type="Proteomes" id="UP000182744">
    <property type="component" value="Unassembled WGS sequence"/>
</dbReference>
<dbReference type="PANTHER" id="PTHR36174:SF2">
    <property type="entry name" value="AMINOACYLTRANSFERASE FEMA"/>
    <property type="match status" value="1"/>
</dbReference>
<dbReference type="InterPro" id="IPR050644">
    <property type="entry name" value="PG_Glycine_Bridge_Synth"/>
</dbReference>
<name>A0A1G6ZA15_9ACTO</name>
<reference evidence="14" key="3">
    <citation type="submission" date="2023-10" db="EMBL/GenBank/DDBJ databases">
        <title>Whole Genome based description of the genera Actinobaculum and Actinotignum reveals a complex phylogenetic relationship within the species included in the genus Actinotignum.</title>
        <authorList>
            <person name="Jensen C.S."/>
            <person name="Dargis R."/>
            <person name="Kemp M."/>
            <person name="Christensen J.J."/>
        </authorList>
    </citation>
    <scope>NUCLEOTIDE SEQUENCE</scope>
    <source>
        <strain evidence="14">Actinobaculum_suis_CCUG19206T</strain>
    </source>
</reference>
<evidence type="ECO:0000256" key="10">
    <source>
        <dbReference type="ARBA" id="ARBA00030706"/>
    </source>
</evidence>
<dbReference type="RefSeq" id="WP_074660549.1">
    <property type="nucleotide sequence ID" value="NZ_FNAU01000001.1"/>
</dbReference>
<reference evidence="16" key="2">
    <citation type="submission" date="2016-10" db="EMBL/GenBank/DDBJ databases">
        <authorList>
            <person name="Varghese N."/>
        </authorList>
    </citation>
    <scope>NUCLEOTIDE SEQUENCE [LARGE SCALE GENOMIC DNA]</scope>
    <source>
        <strain evidence="16">DSM 20639</strain>
    </source>
</reference>
<dbReference type="EC" id="2.3.2.17" evidence="2"/>
<evidence type="ECO:0000256" key="6">
    <source>
        <dbReference type="ARBA" id="ARBA00022960"/>
    </source>
</evidence>
<dbReference type="Proteomes" id="UP001273799">
    <property type="component" value="Unassembled WGS sequence"/>
</dbReference>
<dbReference type="EMBL" id="JAWNFU010000004">
    <property type="protein sequence ID" value="MDY5153844.1"/>
    <property type="molecule type" value="Genomic_DNA"/>
</dbReference>
<dbReference type="Gene3D" id="1.20.58.90">
    <property type="match status" value="1"/>
</dbReference>
<sequence>MFEFVSLSEEAYANAVTSQVSRGSYRFLLPQLPEYGQVMSRHDEKQIEYLAVRERGSAESANPATGAHGEIVATALVYYQPWRKLFRRAIITYGPVLDWDNEPLVRFFFTELEKHFSARKNVVSLRINPPVAKAYYEDIEKTAESEQGQAVHNFLTSQGFVRTTKEFYDQPDIPIRYLYTKDIAGKSFPEVADTLRGTMRRQVKHRGRYGVEVEFSGAENWDVFHKLYEASRERTDMEELSGSSAQMYRDLLATMGPQKAFIGLAYANPEEYLAQLQADLQDLETRIAKLEEPPATGKKTRALKELRNQQQASTRRIAQISQLLDTYGPGRIAFAGVLAFRCGDELVQLLRGFNKDFGLFNRDYPLESALLRWACENQIRIYNTFGVSGIFDDSAPDAAVLEYKRNLHGNIEEFIGTYTLELSTLAGPLGALE</sequence>
<evidence type="ECO:0000256" key="11">
    <source>
        <dbReference type="ARBA" id="ARBA00032233"/>
    </source>
</evidence>
<keyword evidence="8" id="KW-0012">Acyltransferase</keyword>
<dbReference type="GO" id="GO:0009252">
    <property type="term" value="P:peptidoglycan biosynthetic process"/>
    <property type="evidence" value="ECO:0007669"/>
    <property type="project" value="UniProtKB-KW"/>
</dbReference>
<keyword evidence="13" id="KW-0175">Coiled coil</keyword>
<keyword evidence="7" id="KW-0573">Peptidoglycan synthesis</keyword>
<evidence type="ECO:0000256" key="12">
    <source>
        <dbReference type="ARBA" id="ARBA00047483"/>
    </source>
</evidence>
<accession>A0A1G6ZA15</accession>
<dbReference type="PANTHER" id="PTHR36174">
    <property type="entry name" value="LIPID II:GLYCINE GLYCYLTRANSFERASE"/>
    <property type="match status" value="1"/>
</dbReference>
<organism evidence="15 16">
    <name type="scientific">Actinobaculum suis</name>
    <dbReference type="NCBI Taxonomy" id="1657"/>
    <lineage>
        <taxon>Bacteria</taxon>
        <taxon>Bacillati</taxon>
        <taxon>Actinomycetota</taxon>
        <taxon>Actinomycetes</taxon>
        <taxon>Actinomycetales</taxon>
        <taxon>Actinomycetaceae</taxon>
        <taxon>Actinobaculum</taxon>
    </lineage>
</organism>
<dbReference type="GO" id="GO:0008360">
    <property type="term" value="P:regulation of cell shape"/>
    <property type="evidence" value="ECO:0007669"/>
    <property type="project" value="UniProtKB-KW"/>
</dbReference>
<evidence type="ECO:0000256" key="5">
    <source>
        <dbReference type="ARBA" id="ARBA00022679"/>
    </source>
</evidence>
<evidence type="ECO:0000313" key="16">
    <source>
        <dbReference type="Proteomes" id="UP000182744"/>
    </source>
</evidence>
<keyword evidence="6" id="KW-0133">Cell shape</keyword>
<dbReference type="Pfam" id="PF02388">
    <property type="entry name" value="FemAB"/>
    <property type="match status" value="1"/>
</dbReference>
<evidence type="ECO:0000256" key="4">
    <source>
        <dbReference type="ARBA" id="ARBA00022490"/>
    </source>
</evidence>
<dbReference type="EMBL" id="FNAU01000001">
    <property type="protein sequence ID" value="SDD98817.1"/>
    <property type="molecule type" value="Genomic_DNA"/>
</dbReference>
<reference evidence="15" key="1">
    <citation type="submission" date="2016-10" db="EMBL/GenBank/DDBJ databases">
        <authorList>
            <person name="de Groot N.N."/>
        </authorList>
    </citation>
    <scope>NUCLEOTIDE SEQUENCE [LARGE SCALE GENOMIC DNA]</scope>
    <source>
        <strain evidence="15">DSM 20639</strain>
    </source>
</reference>
<keyword evidence="16" id="KW-1185">Reference proteome</keyword>
<dbReference type="InterPro" id="IPR016181">
    <property type="entry name" value="Acyl_CoA_acyltransferase"/>
</dbReference>
<comment type="similarity">
    <text evidence="1">Belongs to the FemABX family.</text>
</comment>
<evidence type="ECO:0000256" key="1">
    <source>
        <dbReference type="ARBA" id="ARBA00009943"/>
    </source>
</evidence>
<evidence type="ECO:0000256" key="3">
    <source>
        <dbReference type="ARBA" id="ARBA00016236"/>
    </source>
</evidence>